<accession>A0A0L0C2C0</accession>
<evidence type="ECO:0000256" key="1">
    <source>
        <dbReference type="SAM" id="SignalP"/>
    </source>
</evidence>
<proteinExistence type="predicted"/>
<reference evidence="2 3" key="1">
    <citation type="journal article" date="2015" name="Nat. Commun.">
        <title>Lucilia cuprina genome unlocks parasitic fly biology to underpin future interventions.</title>
        <authorList>
            <person name="Anstead C.A."/>
            <person name="Korhonen P.K."/>
            <person name="Young N.D."/>
            <person name="Hall R.S."/>
            <person name="Jex A.R."/>
            <person name="Murali S.C."/>
            <person name="Hughes D.S."/>
            <person name="Lee S.F."/>
            <person name="Perry T."/>
            <person name="Stroehlein A.J."/>
            <person name="Ansell B.R."/>
            <person name="Breugelmans B."/>
            <person name="Hofmann A."/>
            <person name="Qu J."/>
            <person name="Dugan S."/>
            <person name="Lee S.L."/>
            <person name="Chao H."/>
            <person name="Dinh H."/>
            <person name="Han Y."/>
            <person name="Doddapaneni H.V."/>
            <person name="Worley K.C."/>
            <person name="Muzny D.M."/>
            <person name="Ioannidis P."/>
            <person name="Waterhouse R.M."/>
            <person name="Zdobnov E.M."/>
            <person name="James P.J."/>
            <person name="Bagnall N.H."/>
            <person name="Kotze A.C."/>
            <person name="Gibbs R.A."/>
            <person name="Richards S."/>
            <person name="Batterham P."/>
            <person name="Gasser R.B."/>
        </authorList>
    </citation>
    <scope>NUCLEOTIDE SEQUENCE [LARGE SCALE GENOMIC DNA]</scope>
    <source>
        <strain evidence="2 3">LS</strain>
        <tissue evidence="2">Full body</tissue>
    </source>
</reference>
<comment type="caution">
    <text evidence="2">The sequence shown here is derived from an EMBL/GenBank/DDBJ whole genome shotgun (WGS) entry which is preliminary data.</text>
</comment>
<feature type="signal peptide" evidence="1">
    <location>
        <begin position="1"/>
        <end position="26"/>
    </location>
</feature>
<dbReference type="AlphaFoldDB" id="A0A0L0C2C0"/>
<organism evidence="2 3">
    <name type="scientific">Lucilia cuprina</name>
    <name type="common">Green bottle fly</name>
    <name type="synonym">Australian sheep blowfly</name>
    <dbReference type="NCBI Taxonomy" id="7375"/>
    <lineage>
        <taxon>Eukaryota</taxon>
        <taxon>Metazoa</taxon>
        <taxon>Ecdysozoa</taxon>
        <taxon>Arthropoda</taxon>
        <taxon>Hexapoda</taxon>
        <taxon>Insecta</taxon>
        <taxon>Pterygota</taxon>
        <taxon>Neoptera</taxon>
        <taxon>Endopterygota</taxon>
        <taxon>Diptera</taxon>
        <taxon>Brachycera</taxon>
        <taxon>Muscomorpha</taxon>
        <taxon>Oestroidea</taxon>
        <taxon>Calliphoridae</taxon>
        <taxon>Luciliinae</taxon>
        <taxon>Lucilia</taxon>
    </lineage>
</organism>
<dbReference type="EMBL" id="JRES01000989">
    <property type="protein sequence ID" value="KNC26372.1"/>
    <property type="molecule type" value="Genomic_DNA"/>
</dbReference>
<dbReference type="OrthoDB" id="8017854at2759"/>
<keyword evidence="3" id="KW-1185">Reference proteome</keyword>
<name>A0A0L0C2C0_LUCCU</name>
<feature type="chain" id="PRO_5005535553" evidence="1">
    <location>
        <begin position="27"/>
        <end position="350"/>
    </location>
</feature>
<sequence>MLHKNKLKLSIKALLIICSFIELTYQHEYTLDDTTSTLSTIQRFWHENHDDCKFNTSVLIKMFKKLMDITCTDEDQFVVLLTHSIRKHLILMMSQQLEAAIKEKTLGTNKILEKNMNKLKEMDKRAVKSIWALTIDRVDIEVVIEEIVLLKDEELQIEAFQKLIDKCLLDTTKTSNLMSLLAFHIVKRFKNRTSCSSENSLDRLYCHLPQELLLLYEDLKQPYILTNHVRLPKGKQTICTLVTFEDKAFVAFGIKLGGSVEYIYGDDSKRVYFMKSSNFKSNQLWQVIWPFNNYRHDASGYIMFQNKMTKKLLCIEDLKLVQLSATENMQKPECYWRISYATETEISEEC</sequence>
<keyword evidence="1" id="KW-0732">Signal</keyword>
<evidence type="ECO:0000313" key="3">
    <source>
        <dbReference type="Proteomes" id="UP000037069"/>
    </source>
</evidence>
<dbReference type="Proteomes" id="UP000037069">
    <property type="component" value="Unassembled WGS sequence"/>
</dbReference>
<protein>
    <submittedName>
        <fullName evidence="2">Uncharacterized protein</fullName>
    </submittedName>
</protein>
<evidence type="ECO:0000313" key="2">
    <source>
        <dbReference type="EMBL" id="KNC26372.1"/>
    </source>
</evidence>
<gene>
    <name evidence="2" type="ORF">FF38_07539</name>
</gene>